<dbReference type="EMBL" id="KB030754">
    <property type="protein sequence ID" value="ELK10280.1"/>
    <property type="molecule type" value="Genomic_DNA"/>
</dbReference>
<evidence type="ECO:0000313" key="2">
    <source>
        <dbReference type="EMBL" id="ELK10280.1"/>
    </source>
</evidence>
<proteinExistence type="predicted"/>
<feature type="region of interest" description="Disordered" evidence="1">
    <location>
        <begin position="74"/>
        <end position="120"/>
    </location>
</feature>
<reference evidence="3" key="1">
    <citation type="journal article" date="2013" name="Science">
        <title>Comparative analysis of bat genomes provides insight into the evolution of flight and immunity.</title>
        <authorList>
            <person name="Zhang G."/>
            <person name="Cowled C."/>
            <person name="Shi Z."/>
            <person name="Huang Z."/>
            <person name="Bishop-Lilly K.A."/>
            <person name="Fang X."/>
            <person name="Wynne J.W."/>
            <person name="Xiong Z."/>
            <person name="Baker M.L."/>
            <person name="Zhao W."/>
            <person name="Tachedjian M."/>
            <person name="Zhu Y."/>
            <person name="Zhou P."/>
            <person name="Jiang X."/>
            <person name="Ng J."/>
            <person name="Yang L."/>
            <person name="Wu L."/>
            <person name="Xiao J."/>
            <person name="Feng Y."/>
            <person name="Chen Y."/>
            <person name="Sun X."/>
            <person name="Zhang Y."/>
            <person name="Marsh G.A."/>
            <person name="Crameri G."/>
            <person name="Broder C.C."/>
            <person name="Frey K.G."/>
            <person name="Wang L.F."/>
            <person name="Wang J."/>
        </authorList>
    </citation>
    <scope>NUCLEOTIDE SEQUENCE [LARGE SCALE GENOMIC DNA]</scope>
</reference>
<name>L5KFD8_PTEAL</name>
<sequence>MKRCLGGLSFYFLYLRAPRSHLSYLGILRASGPLLAPPAPATSVCPIKRSTCTSISRPKSRRGQMSLLMIQGSNRPGLPRIEVPGMRDFQRERSKSPTHFPDKETSSERAVCHPAVKLRA</sequence>
<protein>
    <submittedName>
        <fullName evidence="2">Uncharacterized protein</fullName>
    </submittedName>
</protein>
<accession>L5KFD8</accession>
<keyword evidence="3" id="KW-1185">Reference proteome</keyword>
<dbReference type="InParanoid" id="L5KFD8"/>
<evidence type="ECO:0000256" key="1">
    <source>
        <dbReference type="SAM" id="MobiDB-lite"/>
    </source>
</evidence>
<evidence type="ECO:0000313" key="3">
    <source>
        <dbReference type="Proteomes" id="UP000010552"/>
    </source>
</evidence>
<feature type="compositionally biased region" description="Basic and acidic residues" evidence="1">
    <location>
        <begin position="88"/>
        <end position="111"/>
    </location>
</feature>
<gene>
    <name evidence="2" type="ORF">PAL_GLEAN10015419</name>
</gene>
<organism evidence="2 3">
    <name type="scientific">Pteropus alecto</name>
    <name type="common">Black flying fox</name>
    <dbReference type="NCBI Taxonomy" id="9402"/>
    <lineage>
        <taxon>Eukaryota</taxon>
        <taxon>Metazoa</taxon>
        <taxon>Chordata</taxon>
        <taxon>Craniata</taxon>
        <taxon>Vertebrata</taxon>
        <taxon>Euteleostomi</taxon>
        <taxon>Mammalia</taxon>
        <taxon>Eutheria</taxon>
        <taxon>Laurasiatheria</taxon>
        <taxon>Chiroptera</taxon>
        <taxon>Yinpterochiroptera</taxon>
        <taxon>Pteropodoidea</taxon>
        <taxon>Pteropodidae</taxon>
        <taxon>Pteropodinae</taxon>
        <taxon>Pteropus</taxon>
    </lineage>
</organism>
<dbReference type="AlphaFoldDB" id="L5KFD8"/>
<dbReference type="Proteomes" id="UP000010552">
    <property type="component" value="Unassembled WGS sequence"/>
</dbReference>